<protein>
    <submittedName>
        <fullName evidence="1">Uncharacterized protein</fullName>
    </submittedName>
</protein>
<dbReference type="RefSeq" id="WP_008275207.1">
    <property type="nucleotide sequence ID" value="NZ_AAXW01000012.1"/>
</dbReference>
<dbReference type="PROSITE" id="PS51257">
    <property type="entry name" value="PROKAR_LIPOPROTEIN"/>
    <property type="match status" value="1"/>
</dbReference>
<evidence type="ECO:0000313" key="1">
    <source>
        <dbReference type="EMBL" id="EAZ91654.1"/>
    </source>
</evidence>
<gene>
    <name evidence="1" type="ORF">CY0110_26023</name>
</gene>
<keyword evidence="2" id="KW-1185">Reference proteome</keyword>
<accession>A3IP89</accession>
<reference evidence="1 2" key="1">
    <citation type="submission" date="2007-03" db="EMBL/GenBank/DDBJ databases">
        <authorList>
            <person name="Stal L."/>
            <person name="Ferriera S."/>
            <person name="Johnson J."/>
            <person name="Kravitz S."/>
            <person name="Beeson K."/>
            <person name="Sutton G."/>
            <person name="Rogers Y.-H."/>
            <person name="Friedman R."/>
            <person name="Frazier M."/>
            <person name="Venter J.C."/>
        </authorList>
    </citation>
    <scope>NUCLEOTIDE SEQUENCE [LARGE SCALE GENOMIC DNA]</scope>
    <source>
        <strain evidence="1 2">CCY0110</strain>
    </source>
</reference>
<dbReference type="EMBL" id="AAXW01000012">
    <property type="protein sequence ID" value="EAZ91654.1"/>
    <property type="molecule type" value="Genomic_DNA"/>
</dbReference>
<comment type="caution">
    <text evidence="1">The sequence shown here is derived from an EMBL/GenBank/DDBJ whole genome shotgun (WGS) entry which is preliminary data.</text>
</comment>
<name>A3IP89_9CHRO</name>
<dbReference type="AlphaFoldDB" id="A3IP89"/>
<organism evidence="1 2">
    <name type="scientific">Crocosphaera chwakensis CCY0110</name>
    <dbReference type="NCBI Taxonomy" id="391612"/>
    <lineage>
        <taxon>Bacteria</taxon>
        <taxon>Bacillati</taxon>
        <taxon>Cyanobacteriota</taxon>
        <taxon>Cyanophyceae</taxon>
        <taxon>Oscillatoriophycideae</taxon>
        <taxon>Chroococcales</taxon>
        <taxon>Aphanothecaceae</taxon>
        <taxon>Crocosphaera</taxon>
        <taxon>Crocosphaera chwakensis</taxon>
    </lineage>
</organism>
<evidence type="ECO:0000313" key="2">
    <source>
        <dbReference type="Proteomes" id="UP000003781"/>
    </source>
</evidence>
<dbReference type="Proteomes" id="UP000003781">
    <property type="component" value="Unassembled WGS sequence"/>
</dbReference>
<proteinExistence type="predicted"/>
<sequence>MQVKWKKLLLSLLITLACEILLNFLGLDDLADYGEFVFEKPYPVLLSLKYSFN</sequence>